<evidence type="ECO:0000256" key="1">
    <source>
        <dbReference type="ARBA" id="ARBA00004651"/>
    </source>
</evidence>
<feature type="transmembrane region" description="Helical" evidence="7">
    <location>
        <begin position="318"/>
        <end position="337"/>
    </location>
</feature>
<organism evidence="8 9">
    <name type="scientific">Georgenia faecalis</name>
    <dbReference type="NCBI Taxonomy" id="2483799"/>
    <lineage>
        <taxon>Bacteria</taxon>
        <taxon>Bacillati</taxon>
        <taxon>Actinomycetota</taxon>
        <taxon>Actinomycetes</taxon>
        <taxon>Micrococcales</taxon>
        <taxon>Bogoriellaceae</taxon>
        <taxon>Georgenia</taxon>
    </lineage>
</organism>
<dbReference type="CDD" id="cd06173">
    <property type="entry name" value="MFS_MefA_like"/>
    <property type="match status" value="1"/>
</dbReference>
<feature type="compositionally biased region" description="Low complexity" evidence="6">
    <location>
        <begin position="232"/>
        <end position="249"/>
    </location>
</feature>
<dbReference type="InterPro" id="IPR011701">
    <property type="entry name" value="MFS"/>
</dbReference>
<evidence type="ECO:0000256" key="4">
    <source>
        <dbReference type="ARBA" id="ARBA00022989"/>
    </source>
</evidence>
<keyword evidence="4 7" id="KW-1133">Transmembrane helix</keyword>
<dbReference type="Proteomes" id="UP001595955">
    <property type="component" value="Unassembled WGS sequence"/>
</dbReference>
<accession>A0ABV9D5P2</accession>
<proteinExistence type="predicted"/>
<dbReference type="Pfam" id="PF07690">
    <property type="entry name" value="MFS_1"/>
    <property type="match status" value="1"/>
</dbReference>
<dbReference type="Gene3D" id="1.20.1250.20">
    <property type="entry name" value="MFS general substrate transporter like domains"/>
    <property type="match status" value="1"/>
</dbReference>
<keyword evidence="9" id="KW-1185">Reference proteome</keyword>
<feature type="transmembrane region" description="Helical" evidence="7">
    <location>
        <begin position="414"/>
        <end position="433"/>
    </location>
</feature>
<comment type="subcellular location">
    <subcellularLocation>
        <location evidence="1">Cell membrane</location>
        <topology evidence="1">Multi-pass membrane protein</topology>
    </subcellularLocation>
</comment>
<feature type="transmembrane region" description="Helical" evidence="7">
    <location>
        <begin position="190"/>
        <end position="208"/>
    </location>
</feature>
<dbReference type="PANTHER" id="PTHR23513:SF6">
    <property type="entry name" value="MAJOR FACILITATOR SUPERFAMILY ASSOCIATED DOMAIN-CONTAINING PROTEIN"/>
    <property type="match status" value="1"/>
</dbReference>
<keyword evidence="5 7" id="KW-0472">Membrane</keyword>
<keyword evidence="3 7" id="KW-0812">Transmembrane</keyword>
<feature type="transmembrane region" description="Helical" evidence="7">
    <location>
        <begin position="286"/>
        <end position="306"/>
    </location>
</feature>
<protein>
    <submittedName>
        <fullName evidence="8">MFS transporter</fullName>
    </submittedName>
</protein>
<comment type="caution">
    <text evidence="8">The sequence shown here is derived from an EMBL/GenBank/DDBJ whole genome shotgun (WGS) entry which is preliminary data.</text>
</comment>
<evidence type="ECO:0000256" key="6">
    <source>
        <dbReference type="SAM" id="MobiDB-lite"/>
    </source>
</evidence>
<reference evidence="9" key="1">
    <citation type="journal article" date="2019" name="Int. J. Syst. Evol. Microbiol.">
        <title>The Global Catalogue of Microorganisms (GCM) 10K type strain sequencing project: providing services to taxonomists for standard genome sequencing and annotation.</title>
        <authorList>
            <consortium name="The Broad Institute Genomics Platform"/>
            <consortium name="The Broad Institute Genome Sequencing Center for Infectious Disease"/>
            <person name="Wu L."/>
            <person name="Ma J."/>
        </authorList>
    </citation>
    <scope>NUCLEOTIDE SEQUENCE [LARGE SCALE GENOMIC DNA]</scope>
    <source>
        <strain evidence="9">JCM 3369</strain>
    </source>
</reference>
<evidence type="ECO:0000313" key="8">
    <source>
        <dbReference type="EMBL" id="MFC4553871.1"/>
    </source>
</evidence>
<feature type="region of interest" description="Disordered" evidence="6">
    <location>
        <begin position="219"/>
        <end position="265"/>
    </location>
</feature>
<dbReference type="RefSeq" id="WP_122823103.1">
    <property type="nucleotide sequence ID" value="NZ_CP033325.1"/>
</dbReference>
<feature type="transmembrane region" description="Helical" evidence="7">
    <location>
        <begin position="59"/>
        <end position="79"/>
    </location>
</feature>
<feature type="transmembrane region" description="Helical" evidence="7">
    <location>
        <begin position="344"/>
        <end position="365"/>
    </location>
</feature>
<feature type="transmembrane region" description="Helical" evidence="7">
    <location>
        <begin position="371"/>
        <end position="393"/>
    </location>
</feature>
<evidence type="ECO:0000256" key="5">
    <source>
        <dbReference type="ARBA" id="ARBA00023136"/>
    </source>
</evidence>
<evidence type="ECO:0000256" key="3">
    <source>
        <dbReference type="ARBA" id="ARBA00022692"/>
    </source>
</evidence>
<dbReference type="PANTHER" id="PTHR23513">
    <property type="entry name" value="INTEGRAL MEMBRANE EFFLUX PROTEIN-RELATED"/>
    <property type="match status" value="1"/>
</dbReference>
<evidence type="ECO:0000256" key="7">
    <source>
        <dbReference type="SAM" id="Phobius"/>
    </source>
</evidence>
<name>A0ABV9D5P2_9MICO</name>
<gene>
    <name evidence="8" type="ORF">ACFO3F_01300</name>
</gene>
<dbReference type="SUPFAM" id="SSF103473">
    <property type="entry name" value="MFS general substrate transporter"/>
    <property type="match status" value="1"/>
</dbReference>
<feature type="transmembrane region" description="Helical" evidence="7">
    <location>
        <begin position="439"/>
        <end position="457"/>
    </location>
</feature>
<keyword evidence="2" id="KW-1003">Cell membrane</keyword>
<evidence type="ECO:0000256" key="2">
    <source>
        <dbReference type="ARBA" id="ARBA00022475"/>
    </source>
</evidence>
<evidence type="ECO:0000313" key="9">
    <source>
        <dbReference type="Proteomes" id="UP001595955"/>
    </source>
</evidence>
<sequence>MDQAGATPSSPAAEATAPRRGLGPAFRNLFVANLSSSLGDGIARTATPLLAARLTDDPLLISGVAALSMLPWLFFAIPAGILVDRIDRRRALALASAVRTVLAVGLLALAATDSLTIEWLFAVVFLYGVFETVYDGAIRAILPGVVDRPNLPRANSRIEAGELITQNFLAGPVTSTLFAVSVLIPLGGLAGAYAVAVVLAFFLPAAAAGKRQARRRAAADRAASAPQGATTPADDGASGPATATTTASAGRPVTREDPDDDAPDEPWYRQLLDGLRFILANRMLRTLWFLSTFTALCFSAAIATYVLFVLEELAVPEAWFGAFMVTAVVGGLAGTALTSRAKAALGTGGAMAVANLVAALMLTLMGVFPSIAVAAVTFAVANAAVIVWNVLVMSLRQSLIPDHLLGRVHGTWRTLLWGVTPLGSLLGGLLARVDLTTPLVVGGALSAVVGLVWFRFLRSLPNPEDVEELGG</sequence>
<dbReference type="EMBL" id="JBHSGF010000001">
    <property type="protein sequence ID" value="MFC4553871.1"/>
    <property type="molecule type" value="Genomic_DNA"/>
</dbReference>
<dbReference type="InterPro" id="IPR036259">
    <property type="entry name" value="MFS_trans_sf"/>
</dbReference>